<evidence type="ECO:0000259" key="1">
    <source>
        <dbReference type="Pfam" id="PF21818"/>
    </source>
</evidence>
<comment type="caution">
    <text evidence="2">The sequence shown here is derived from an EMBL/GenBank/DDBJ whole genome shotgun (WGS) entry which is preliminary data.</text>
</comment>
<dbReference type="EMBL" id="BJMH01000006">
    <property type="protein sequence ID" value="GEB32060.1"/>
    <property type="molecule type" value="Genomic_DNA"/>
</dbReference>
<reference evidence="2 3" key="1">
    <citation type="submission" date="2019-06" db="EMBL/GenBank/DDBJ databases">
        <title>Whole genome shotgun sequence of Brevibacillus parabrevis NBRC 12334.</title>
        <authorList>
            <person name="Hosoyama A."/>
            <person name="Uohara A."/>
            <person name="Ohji S."/>
            <person name="Ichikawa N."/>
        </authorList>
    </citation>
    <scope>NUCLEOTIDE SEQUENCE [LARGE SCALE GENOMIC DNA]</scope>
    <source>
        <strain evidence="2 3">NBRC 12334</strain>
    </source>
</reference>
<gene>
    <name evidence="2" type="primary">yfjM</name>
    <name evidence="2" type="ORF">BPA01_16400</name>
</gene>
<dbReference type="InterPro" id="IPR049251">
    <property type="entry name" value="DUF6884"/>
</dbReference>
<dbReference type="Pfam" id="PF21818">
    <property type="entry name" value="DUF6884"/>
    <property type="match status" value="1"/>
</dbReference>
<dbReference type="STRING" id="54914.AV540_01480"/>
<feature type="domain" description="DUF6884" evidence="1">
    <location>
        <begin position="5"/>
        <end position="128"/>
    </location>
</feature>
<organism evidence="2 3">
    <name type="scientific">Brevibacillus parabrevis</name>
    <dbReference type="NCBI Taxonomy" id="54914"/>
    <lineage>
        <taxon>Bacteria</taxon>
        <taxon>Bacillati</taxon>
        <taxon>Bacillota</taxon>
        <taxon>Bacilli</taxon>
        <taxon>Bacillales</taxon>
        <taxon>Paenibacillaceae</taxon>
        <taxon>Brevibacillus</taxon>
    </lineage>
</organism>
<dbReference type="AlphaFoldDB" id="A0A4Y3PBZ0"/>
<sequence>MRRLCIIACGAKKIWDVLPEAKATEAQHVYQSAFHKASQAYARTFFQEWAILSAKHGFLLPSDIVPENYDLAFGTKSEEIVTIDELIRQAQDKQLDDVDEVVMLGGKKFTGIMHAVFGEERSHFPLADCKGIGFMLQKLNKAVADKEEIGKG</sequence>
<protein>
    <recommendedName>
        <fullName evidence="1">DUF6884 domain-containing protein</fullName>
    </recommendedName>
</protein>
<dbReference type="RefSeq" id="WP_122966280.1">
    <property type="nucleotide sequence ID" value="NZ_BJMH01000006.1"/>
</dbReference>
<evidence type="ECO:0000313" key="2">
    <source>
        <dbReference type="EMBL" id="GEB32060.1"/>
    </source>
</evidence>
<accession>A0A4Y3PBZ0</accession>
<evidence type="ECO:0000313" key="3">
    <source>
        <dbReference type="Proteomes" id="UP000316882"/>
    </source>
</evidence>
<keyword evidence="3" id="KW-1185">Reference proteome</keyword>
<dbReference type="Proteomes" id="UP000316882">
    <property type="component" value="Unassembled WGS sequence"/>
</dbReference>
<proteinExistence type="predicted"/>
<name>A0A4Y3PBZ0_BREPA</name>